<dbReference type="OrthoDB" id="1057417at2759"/>
<feature type="domain" description="Plant bHLH transcription factor ACT-like" evidence="3">
    <location>
        <begin position="78"/>
        <end position="154"/>
    </location>
</feature>
<dbReference type="InterPro" id="IPR051358">
    <property type="entry name" value="TF_AMS/ICE1/BHLH6-like"/>
</dbReference>
<keyword evidence="2" id="KW-0539">Nucleus</keyword>
<gene>
    <name evidence="4" type="ORF">CKAN_02687200</name>
</gene>
<dbReference type="Pfam" id="PF22754">
    <property type="entry name" value="bHLH-TF_ACT-like_plant"/>
    <property type="match status" value="1"/>
</dbReference>
<dbReference type="EMBL" id="QPKB01000013">
    <property type="protein sequence ID" value="RWR97438.1"/>
    <property type="molecule type" value="Genomic_DNA"/>
</dbReference>
<proteinExistence type="predicted"/>
<comment type="subcellular location">
    <subcellularLocation>
        <location evidence="1">Nucleus</location>
    </subcellularLocation>
</comment>
<evidence type="ECO:0000259" key="3">
    <source>
        <dbReference type="Pfam" id="PF22754"/>
    </source>
</evidence>
<dbReference type="GO" id="GO:0003700">
    <property type="term" value="F:DNA-binding transcription factor activity"/>
    <property type="evidence" value="ECO:0007669"/>
    <property type="project" value="TreeGrafter"/>
</dbReference>
<dbReference type="PANTHER" id="PTHR31945:SF27">
    <property type="entry name" value="TRANSCRIPTION FACTOR BHLH35-LIKE PROTEIN"/>
    <property type="match status" value="1"/>
</dbReference>
<dbReference type="PANTHER" id="PTHR31945">
    <property type="entry name" value="TRANSCRIPTION FACTOR SCREAM2-RELATED"/>
    <property type="match status" value="1"/>
</dbReference>
<evidence type="ECO:0000313" key="5">
    <source>
        <dbReference type="Proteomes" id="UP000283530"/>
    </source>
</evidence>
<dbReference type="GO" id="GO:0005634">
    <property type="term" value="C:nucleus"/>
    <property type="evidence" value="ECO:0007669"/>
    <property type="project" value="UniProtKB-SubCell"/>
</dbReference>
<comment type="caution">
    <text evidence="4">The sequence shown here is derived from an EMBL/GenBank/DDBJ whole genome shotgun (WGS) entry which is preliminary data.</text>
</comment>
<dbReference type="GO" id="GO:0043565">
    <property type="term" value="F:sequence-specific DNA binding"/>
    <property type="evidence" value="ECO:0007669"/>
    <property type="project" value="TreeGrafter"/>
</dbReference>
<organism evidence="4 5">
    <name type="scientific">Cinnamomum micranthum f. kanehirae</name>
    <dbReference type="NCBI Taxonomy" id="337451"/>
    <lineage>
        <taxon>Eukaryota</taxon>
        <taxon>Viridiplantae</taxon>
        <taxon>Streptophyta</taxon>
        <taxon>Embryophyta</taxon>
        <taxon>Tracheophyta</taxon>
        <taxon>Spermatophyta</taxon>
        <taxon>Magnoliopsida</taxon>
        <taxon>Magnoliidae</taxon>
        <taxon>Laurales</taxon>
        <taxon>Lauraceae</taxon>
        <taxon>Cinnamomum</taxon>
    </lineage>
</organism>
<protein>
    <recommendedName>
        <fullName evidence="3">Plant bHLH transcription factor ACT-like domain-containing protein</fullName>
    </recommendedName>
</protein>
<evidence type="ECO:0000256" key="1">
    <source>
        <dbReference type="ARBA" id="ARBA00004123"/>
    </source>
</evidence>
<dbReference type="AlphaFoldDB" id="A0A3S3NLE3"/>
<dbReference type="InterPro" id="IPR054502">
    <property type="entry name" value="bHLH-TF_ACT-like_plant"/>
</dbReference>
<evidence type="ECO:0000256" key="2">
    <source>
        <dbReference type="ARBA" id="ARBA00023242"/>
    </source>
</evidence>
<accession>A0A3S3NLE3</accession>
<sequence length="172" mass="19473">MVSGSRRKMATSRKLDVLGCLTSSKSFSRTSVVMDALHQYIKELTSEVHQYIKELTSEVETLNKQYSNIMKQFQVPTEVEVERIEDGFLVRVSCKKGRDMLVTVLEAFEEMGLNVLQARVSCNHSFWMEAIGEAENERLDMDVQAVKQAVLKALENQGMEVPIATSEKYGCL</sequence>
<keyword evidence="5" id="KW-1185">Reference proteome</keyword>
<dbReference type="Proteomes" id="UP000283530">
    <property type="component" value="Unassembled WGS sequence"/>
</dbReference>
<evidence type="ECO:0000313" key="4">
    <source>
        <dbReference type="EMBL" id="RWR97438.1"/>
    </source>
</evidence>
<name>A0A3S3NLE3_9MAGN</name>
<reference evidence="4 5" key="1">
    <citation type="journal article" date="2019" name="Nat. Plants">
        <title>Stout camphor tree genome fills gaps in understanding of flowering plant genome evolution.</title>
        <authorList>
            <person name="Chaw S.M."/>
            <person name="Liu Y.C."/>
            <person name="Wu Y.W."/>
            <person name="Wang H.Y."/>
            <person name="Lin C.I."/>
            <person name="Wu C.S."/>
            <person name="Ke H.M."/>
            <person name="Chang L.Y."/>
            <person name="Hsu C.Y."/>
            <person name="Yang H.T."/>
            <person name="Sudianto E."/>
            <person name="Hsu M.H."/>
            <person name="Wu K.P."/>
            <person name="Wang L.N."/>
            <person name="Leebens-Mack J.H."/>
            <person name="Tsai I.J."/>
        </authorList>
    </citation>
    <scope>NUCLEOTIDE SEQUENCE [LARGE SCALE GENOMIC DNA]</scope>
    <source>
        <strain evidence="5">cv. Chaw 1501</strain>
        <tissue evidence="4">Young leaves</tissue>
    </source>
</reference>